<dbReference type="Gene3D" id="3.90.1200.10">
    <property type="match status" value="1"/>
</dbReference>
<keyword evidence="3" id="KW-1185">Reference proteome</keyword>
<organism evidence="2 3">
    <name type="scientific">Pedobacter ureilyticus</name>
    <dbReference type="NCBI Taxonomy" id="1393051"/>
    <lineage>
        <taxon>Bacteria</taxon>
        <taxon>Pseudomonadati</taxon>
        <taxon>Bacteroidota</taxon>
        <taxon>Sphingobacteriia</taxon>
        <taxon>Sphingobacteriales</taxon>
        <taxon>Sphingobacteriaceae</taxon>
        <taxon>Pedobacter</taxon>
    </lineage>
</organism>
<evidence type="ECO:0000313" key="2">
    <source>
        <dbReference type="EMBL" id="MFN0254860.1"/>
    </source>
</evidence>
<proteinExistence type="predicted"/>
<dbReference type="InterPro" id="IPR002575">
    <property type="entry name" value="Aminoglycoside_PTrfase"/>
</dbReference>
<comment type="caution">
    <text evidence="2">The sequence shown here is derived from an EMBL/GenBank/DDBJ whole genome shotgun (WGS) entry which is preliminary data.</text>
</comment>
<evidence type="ECO:0000313" key="3">
    <source>
        <dbReference type="Proteomes" id="UP001517247"/>
    </source>
</evidence>
<dbReference type="EMBL" id="SSHJ02000001">
    <property type="protein sequence ID" value="MFN0254860.1"/>
    <property type="molecule type" value="Genomic_DNA"/>
</dbReference>
<feature type="domain" description="Aminoglycoside phosphotransferase" evidence="1">
    <location>
        <begin position="22"/>
        <end position="252"/>
    </location>
</feature>
<dbReference type="InterPro" id="IPR011009">
    <property type="entry name" value="Kinase-like_dom_sf"/>
</dbReference>
<dbReference type="SUPFAM" id="SSF56112">
    <property type="entry name" value="Protein kinase-like (PK-like)"/>
    <property type="match status" value="1"/>
</dbReference>
<reference evidence="2 3" key="1">
    <citation type="submission" date="2024-12" db="EMBL/GenBank/DDBJ databases">
        <authorList>
            <person name="Hu S."/>
        </authorList>
    </citation>
    <scope>NUCLEOTIDE SEQUENCE [LARGE SCALE GENOMIC DNA]</scope>
    <source>
        <strain evidence="2 3">THG-T11</strain>
    </source>
</reference>
<name>A0ABW9J3U7_9SPHI</name>
<accession>A0ABW9J3U7</accession>
<dbReference type="RefSeq" id="WP_138721986.1">
    <property type="nucleotide sequence ID" value="NZ_SSHJ02000001.1"/>
</dbReference>
<evidence type="ECO:0000259" key="1">
    <source>
        <dbReference type="Pfam" id="PF01636"/>
    </source>
</evidence>
<gene>
    <name evidence="2" type="ORF">E6A44_004710</name>
</gene>
<dbReference type="InterPro" id="IPR050249">
    <property type="entry name" value="Pseudomonas-type_ThrB"/>
</dbReference>
<dbReference type="Proteomes" id="UP001517247">
    <property type="component" value="Unassembled WGS sequence"/>
</dbReference>
<sequence length="362" mass="41287">MELTIDKNILKAYGLTGENINIQQIGSGLINGTYLLTDLSNGKKFVLQHINTNVFTNPEAIADNIAAVADFLQTNFPSYLFPAPLVTNANQRMYLHEGKYWRLMPFVEGTIALDTLSTPKQAFEAAKQFGKLSRLLNKFDSNKLQPTIVGFHDLALRFEQFKKALSKASTAAKDKAVREIETAFVFETILIQYLQLNSNADFPNRVMHHDTKISNALLDKDTFEGVCVIDLDTLMPGKFISDLGDMMRTYLCEFSENEKDLSKITIRVAYFAAMIEGYLSEMGEILTATEKELILFSGKYIIYMQALRFLTDFLNENIYYATTYPEQNLDRAKNQFKLLEELIRNEDQLQQLIDANLVRKQQ</sequence>
<dbReference type="PANTHER" id="PTHR21064:SF5">
    <property type="entry name" value="SLR1880 PROTEIN"/>
    <property type="match status" value="1"/>
</dbReference>
<dbReference type="Pfam" id="PF01636">
    <property type="entry name" value="APH"/>
    <property type="match status" value="1"/>
</dbReference>
<protein>
    <submittedName>
        <fullName evidence="2">Phosphotransferase enzyme family protein</fullName>
    </submittedName>
</protein>
<dbReference type="PANTHER" id="PTHR21064">
    <property type="entry name" value="AMINOGLYCOSIDE PHOSPHOTRANSFERASE DOMAIN-CONTAINING PROTEIN-RELATED"/>
    <property type="match status" value="1"/>
</dbReference>